<evidence type="ECO:0000313" key="1">
    <source>
        <dbReference type="EMBL" id="KAG0441188.1"/>
    </source>
</evidence>
<reference evidence="1 2" key="1">
    <citation type="journal article" date="2020" name="Cell">
        <title>Large-Scale Comparative Analyses of Tick Genomes Elucidate Their Genetic Diversity and Vector Capacities.</title>
        <authorList>
            <consortium name="Tick Genome and Microbiome Consortium (TIGMIC)"/>
            <person name="Jia N."/>
            <person name="Wang J."/>
            <person name="Shi W."/>
            <person name="Du L."/>
            <person name="Sun Y."/>
            <person name="Zhan W."/>
            <person name="Jiang J.F."/>
            <person name="Wang Q."/>
            <person name="Zhang B."/>
            <person name="Ji P."/>
            <person name="Bell-Sakyi L."/>
            <person name="Cui X.M."/>
            <person name="Yuan T.T."/>
            <person name="Jiang B.G."/>
            <person name="Yang W.F."/>
            <person name="Lam T.T."/>
            <person name="Chang Q.C."/>
            <person name="Ding S.J."/>
            <person name="Wang X.J."/>
            <person name="Zhu J.G."/>
            <person name="Ruan X.D."/>
            <person name="Zhao L."/>
            <person name="Wei J.T."/>
            <person name="Ye R.Z."/>
            <person name="Que T.C."/>
            <person name="Du C.H."/>
            <person name="Zhou Y.H."/>
            <person name="Cheng J.X."/>
            <person name="Dai P.F."/>
            <person name="Guo W.B."/>
            <person name="Han X.H."/>
            <person name="Huang E.J."/>
            <person name="Li L.F."/>
            <person name="Wei W."/>
            <person name="Gao Y.C."/>
            <person name="Liu J.Z."/>
            <person name="Shao H.Z."/>
            <person name="Wang X."/>
            <person name="Wang C.C."/>
            <person name="Yang T.C."/>
            <person name="Huo Q.B."/>
            <person name="Li W."/>
            <person name="Chen H.Y."/>
            <person name="Chen S.E."/>
            <person name="Zhou L.G."/>
            <person name="Ni X.B."/>
            <person name="Tian J.H."/>
            <person name="Sheng Y."/>
            <person name="Liu T."/>
            <person name="Pan Y.S."/>
            <person name="Xia L.Y."/>
            <person name="Li J."/>
            <person name="Zhao F."/>
            <person name="Cao W.C."/>
        </authorList>
    </citation>
    <scope>NUCLEOTIDE SEQUENCE [LARGE SCALE GENOMIC DNA]</scope>
    <source>
        <strain evidence="1">Iper-2018</strain>
    </source>
</reference>
<accession>A0AC60QS06</accession>
<protein>
    <submittedName>
        <fullName evidence="1">Uncharacterized protein</fullName>
    </submittedName>
</protein>
<name>A0AC60QS06_IXOPE</name>
<organism evidence="1 2">
    <name type="scientific">Ixodes persulcatus</name>
    <name type="common">Taiga tick</name>
    <dbReference type="NCBI Taxonomy" id="34615"/>
    <lineage>
        <taxon>Eukaryota</taxon>
        <taxon>Metazoa</taxon>
        <taxon>Ecdysozoa</taxon>
        <taxon>Arthropoda</taxon>
        <taxon>Chelicerata</taxon>
        <taxon>Arachnida</taxon>
        <taxon>Acari</taxon>
        <taxon>Parasitiformes</taxon>
        <taxon>Ixodida</taxon>
        <taxon>Ixodoidea</taxon>
        <taxon>Ixodidae</taxon>
        <taxon>Ixodinae</taxon>
        <taxon>Ixodes</taxon>
    </lineage>
</organism>
<evidence type="ECO:0000313" key="2">
    <source>
        <dbReference type="Proteomes" id="UP000805193"/>
    </source>
</evidence>
<sequence length="167" mass="18713">MKTNEFFLDAEKAYLWAYKFDCRTYEAFSPLNGLLVGIAQNPQGKKKMSLMLQEMGTPLATGLISMLSKCQNIHLTPFVLNTSRMYDQVAAFGTFPVDDVRCDELEGLSSSPRDLLATQQQQLAAQFQLLAAQVHLSPGVYMPVFKFNSVLLAETDFKCVIKESRSL</sequence>
<dbReference type="EMBL" id="JABSTQ010004745">
    <property type="protein sequence ID" value="KAG0441188.1"/>
    <property type="molecule type" value="Genomic_DNA"/>
</dbReference>
<proteinExistence type="predicted"/>
<keyword evidence="2" id="KW-1185">Reference proteome</keyword>
<comment type="caution">
    <text evidence="1">The sequence shown here is derived from an EMBL/GenBank/DDBJ whole genome shotgun (WGS) entry which is preliminary data.</text>
</comment>
<dbReference type="Proteomes" id="UP000805193">
    <property type="component" value="Unassembled WGS sequence"/>
</dbReference>
<gene>
    <name evidence="1" type="ORF">HPB47_016021</name>
</gene>